<keyword evidence="5" id="KW-0677">Repeat</keyword>
<dbReference type="GO" id="GO:0008013">
    <property type="term" value="F:beta-catenin binding"/>
    <property type="evidence" value="ECO:0007669"/>
    <property type="project" value="TreeGrafter"/>
</dbReference>
<dbReference type="PROSITE" id="PS00232">
    <property type="entry name" value="CADHERIN_1"/>
    <property type="match status" value="2"/>
</dbReference>
<comment type="subcellular location">
    <subcellularLocation>
        <location evidence="1">Cell membrane</location>
        <topology evidence="1">Single-pass type I membrane protein</topology>
    </subcellularLocation>
</comment>
<protein>
    <recommendedName>
        <fullName evidence="15">Cadherin domain-containing protein</fullName>
    </recommendedName>
</protein>
<organism evidence="16 17">
    <name type="scientific">Eleutherodactylus coqui</name>
    <name type="common">Puerto Rican coqui</name>
    <dbReference type="NCBI Taxonomy" id="57060"/>
    <lineage>
        <taxon>Eukaryota</taxon>
        <taxon>Metazoa</taxon>
        <taxon>Chordata</taxon>
        <taxon>Craniata</taxon>
        <taxon>Vertebrata</taxon>
        <taxon>Euteleostomi</taxon>
        <taxon>Amphibia</taxon>
        <taxon>Batrachia</taxon>
        <taxon>Anura</taxon>
        <taxon>Neobatrachia</taxon>
        <taxon>Hyloidea</taxon>
        <taxon>Eleutherodactylidae</taxon>
        <taxon>Eleutherodactylinae</taxon>
        <taxon>Eleutherodactylus</taxon>
        <taxon>Eleutherodactylus</taxon>
    </lineage>
</organism>
<dbReference type="Gene3D" id="4.10.900.10">
    <property type="entry name" value="TCF3-CBD (Catenin binding domain)"/>
    <property type="match status" value="1"/>
</dbReference>
<evidence type="ECO:0000256" key="12">
    <source>
        <dbReference type="PROSITE-ProRule" id="PRU00043"/>
    </source>
</evidence>
<dbReference type="Proteomes" id="UP000770717">
    <property type="component" value="Unassembled WGS sequence"/>
</dbReference>
<evidence type="ECO:0000256" key="1">
    <source>
        <dbReference type="ARBA" id="ARBA00004251"/>
    </source>
</evidence>
<feature type="compositionally biased region" description="Polar residues" evidence="13">
    <location>
        <begin position="557"/>
        <end position="570"/>
    </location>
</feature>
<evidence type="ECO:0000256" key="7">
    <source>
        <dbReference type="ARBA" id="ARBA00022889"/>
    </source>
</evidence>
<evidence type="ECO:0000256" key="3">
    <source>
        <dbReference type="ARBA" id="ARBA00022692"/>
    </source>
</evidence>
<keyword evidence="4" id="KW-0732">Signal</keyword>
<evidence type="ECO:0000313" key="17">
    <source>
        <dbReference type="Proteomes" id="UP000770717"/>
    </source>
</evidence>
<gene>
    <name evidence="16" type="ORF">GDO78_004684</name>
</gene>
<evidence type="ECO:0000256" key="9">
    <source>
        <dbReference type="ARBA" id="ARBA00023136"/>
    </source>
</evidence>
<evidence type="ECO:0000256" key="10">
    <source>
        <dbReference type="ARBA" id="ARBA00023180"/>
    </source>
</evidence>
<evidence type="ECO:0000256" key="2">
    <source>
        <dbReference type="ARBA" id="ARBA00022475"/>
    </source>
</evidence>
<dbReference type="InterPro" id="IPR002126">
    <property type="entry name" value="Cadherin-like_dom"/>
</dbReference>
<proteinExistence type="predicted"/>
<evidence type="ECO:0000256" key="13">
    <source>
        <dbReference type="SAM" id="MobiDB-lite"/>
    </source>
</evidence>
<dbReference type="GO" id="GO:0016339">
    <property type="term" value="P:calcium-dependent cell-cell adhesion via plasma membrane cell adhesion molecules"/>
    <property type="evidence" value="ECO:0007669"/>
    <property type="project" value="TreeGrafter"/>
</dbReference>
<keyword evidence="3 14" id="KW-0812">Transmembrane</keyword>
<feature type="compositionally biased region" description="Low complexity" evidence="13">
    <location>
        <begin position="529"/>
        <end position="540"/>
    </location>
</feature>
<dbReference type="FunFam" id="2.60.40.60:FF:000031">
    <property type="entry name" value="Cadherin 3"/>
    <property type="match status" value="1"/>
</dbReference>
<feature type="transmembrane region" description="Helical" evidence="14">
    <location>
        <begin position="410"/>
        <end position="437"/>
    </location>
</feature>
<feature type="domain" description="Cadherin" evidence="15">
    <location>
        <begin position="316"/>
        <end position="407"/>
    </location>
</feature>
<dbReference type="OrthoDB" id="9045962at2759"/>
<name>A0A8J6K060_ELECQ</name>
<sequence length="656" mass="73322">MLPNREALTANTLFNDRSNNYSITYLISGPGVDEPPEVGLFHINERTGAVYVNRPIDREKTPLFVLRFDAAEAGTGSIVDRELLINIEIQDLNDNAPVFTNDTYETTLKETADLDKPFFKLTATDSDKEETINSTVTYYMINEIPKIPNVEFRIDPDHGLIYGKGCLDYQAAGIIRLIVGARDNGKEPMVSTTTVTVRLQDGNNNMPVFTPDKYELSLHEGEVKNNTLRLKVEDKDAPRTPGWRAKYTIISGNEKDNYNLVTDPETNEGVLNIVKPAATGTGTVLIYLSDINDNAPRLVSPYIQRCEQQNMMPLVVEAADKDLDPYAGPFKFEVPAERSRSVEKNWNVRQRSDRAVEILMLQNLKKGNYTIPLQIYDRQGTSSRQVLNVRVCSCPDGENCERLEPAAHQLGGGGIGAIIGALLFFLLALGLLVCFLCGPDGKKHPKMPGTEEGNQTLIQYNEEGGSVLSQASPAVLVANGNGNTEYAAKDREAVGSRRQSSTFPRNQYPSWDEEAVERPHITRTQSLKPPTARRAPAARTQSWNPGGAGSIRPASRHSGQSHTLSQNSKYMKTESLRRRPENMFVERIGDMLNERLHSFSEDDNISTYRPRTYAYEGELEPIDAIDFPIPDNSKMDFSFLDDFDPKFSRLEEICKK</sequence>
<evidence type="ECO:0000256" key="6">
    <source>
        <dbReference type="ARBA" id="ARBA00022837"/>
    </source>
</evidence>
<evidence type="ECO:0000256" key="14">
    <source>
        <dbReference type="SAM" id="Phobius"/>
    </source>
</evidence>
<keyword evidence="7" id="KW-0130">Cell adhesion</keyword>
<dbReference type="GO" id="GO:0005509">
    <property type="term" value="F:calcium ion binding"/>
    <property type="evidence" value="ECO:0007669"/>
    <property type="project" value="UniProtKB-UniRule"/>
</dbReference>
<dbReference type="SUPFAM" id="SSF49313">
    <property type="entry name" value="Cadherin-like"/>
    <property type="match status" value="4"/>
</dbReference>
<evidence type="ECO:0000256" key="11">
    <source>
        <dbReference type="ARBA" id="ARBA00037319"/>
    </source>
</evidence>
<dbReference type="FunFam" id="2.60.40.60:FF:000158">
    <property type="entry name" value="Dachsous cadherin-related 1"/>
    <property type="match status" value="1"/>
</dbReference>
<feature type="domain" description="Cadherin" evidence="15">
    <location>
        <begin position="16"/>
        <end position="99"/>
    </location>
</feature>
<comment type="function">
    <text evidence="11">Cadherins are calcium-dependent cell adhesion proteins. They preferentially interact with themselves in a homophilic manner in connecting cells; cadherins may thus contribute to the sorting of heterogeneous cell types.</text>
</comment>
<dbReference type="GO" id="GO:0016342">
    <property type="term" value="C:catenin complex"/>
    <property type="evidence" value="ECO:0007669"/>
    <property type="project" value="TreeGrafter"/>
</dbReference>
<dbReference type="GO" id="GO:0007156">
    <property type="term" value="P:homophilic cell adhesion via plasma membrane adhesion molecules"/>
    <property type="evidence" value="ECO:0007669"/>
    <property type="project" value="InterPro"/>
</dbReference>
<feature type="domain" description="Cadherin" evidence="15">
    <location>
        <begin position="100"/>
        <end position="209"/>
    </location>
</feature>
<comment type="caution">
    <text evidence="16">The sequence shown here is derived from an EMBL/GenBank/DDBJ whole genome shotgun (WGS) entry which is preliminary data.</text>
</comment>
<dbReference type="GO" id="GO:0000902">
    <property type="term" value="P:cell morphogenesis"/>
    <property type="evidence" value="ECO:0007669"/>
    <property type="project" value="TreeGrafter"/>
</dbReference>
<dbReference type="PANTHER" id="PTHR24027">
    <property type="entry name" value="CADHERIN-23"/>
    <property type="match status" value="1"/>
</dbReference>
<dbReference type="GO" id="GO:0007043">
    <property type="term" value="P:cell-cell junction assembly"/>
    <property type="evidence" value="ECO:0007669"/>
    <property type="project" value="TreeGrafter"/>
</dbReference>
<dbReference type="GO" id="GO:0044331">
    <property type="term" value="P:cell-cell adhesion mediated by cadherin"/>
    <property type="evidence" value="ECO:0007669"/>
    <property type="project" value="TreeGrafter"/>
</dbReference>
<feature type="region of interest" description="Disordered" evidence="13">
    <location>
        <begin position="487"/>
        <end position="576"/>
    </location>
</feature>
<evidence type="ECO:0000259" key="15">
    <source>
        <dbReference type="PROSITE" id="PS50268"/>
    </source>
</evidence>
<dbReference type="InterPro" id="IPR027397">
    <property type="entry name" value="Catenin-bd_sf"/>
</dbReference>
<dbReference type="SMART" id="SM00112">
    <property type="entry name" value="CA"/>
    <property type="match status" value="3"/>
</dbReference>
<keyword evidence="6 12" id="KW-0106">Calcium</keyword>
<accession>A0A8J6K060</accession>
<evidence type="ECO:0000256" key="8">
    <source>
        <dbReference type="ARBA" id="ARBA00022989"/>
    </source>
</evidence>
<evidence type="ECO:0000256" key="5">
    <source>
        <dbReference type="ARBA" id="ARBA00022737"/>
    </source>
</evidence>
<evidence type="ECO:0000256" key="4">
    <source>
        <dbReference type="ARBA" id="ARBA00022729"/>
    </source>
</evidence>
<keyword evidence="17" id="KW-1185">Reference proteome</keyword>
<dbReference type="CDD" id="cd11304">
    <property type="entry name" value="Cadherin_repeat"/>
    <property type="match status" value="2"/>
</dbReference>
<dbReference type="InterPro" id="IPR039808">
    <property type="entry name" value="Cadherin"/>
</dbReference>
<dbReference type="Gene3D" id="2.60.40.60">
    <property type="entry name" value="Cadherins"/>
    <property type="match status" value="4"/>
</dbReference>
<dbReference type="FunFam" id="2.60.40.60:FF:000011">
    <property type="entry name" value="Cadherin 1"/>
    <property type="match status" value="1"/>
</dbReference>
<keyword evidence="8 14" id="KW-1133">Transmembrane helix</keyword>
<dbReference type="GO" id="GO:0016477">
    <property type="term" value="P:cell migration"/>
    <property type="evidence" value="ECO:0007669"/>
    <property type="project" value="TreeGrafter"/>
</dbReference>
<dbReference type="PANTHER" id="PTHR24027:SF78">
    <property type="entry name" value="CADHERIN-LIKE PROTEIN 26"/>
    <property type="match status" value="1"/>
</dbReference>
<dbReference type="GO" id="GO:0005912">
    <property type="term" value="C:adherens junction"/>
    <property type="evidence" value="ECO:0007669"/>
    <property type="project" value="TreeGrafter"/>
</dbReference>
<dbReference type="AlphaFoldDB" id="A0A8J6K060"/>
<dbReference type="InterPro" id="IPR020894">
    <property type="entry name" value="Cadherin_CS"/>
</dbReference>
<reference evidence="16" key="1">
    <citation type="thesis" date="2020" institute="ProQuest LLC" country="789 East Eisenhower Parkway, Ann Arbor, MI, USA">
        <title>Comparative Genomics and Chromosome Evolution.</title>
        <authorList>
            <person name="Mudd A.B."/>
        </authorList>
    </citation>
    <scope>NUCLEOTIDE SEQUENCE</scope>
    <source>
        <strain evidence="16">HN-11 Male</strain>
        <tissue evidence="16">Kidney and liver</tissue>
    </source>
</reference>
<dbReference type="PROSITE" id="PS50268">
    <property type="entry name" value="CADHERIN_2"/>
    <property type="match status" value="3"/>
</dbReference>
<keyword evidence="9 14" id="KW-0472">Membrane</keyword>
<keyword evidence="10" id="KW-0325">Glycoprotein</keyword>
<dbReference type="GO" id="GO:0034332">
    <property type="term" value="P:adherens junction organization"/>
    <property type="evidence" value="ECO:0007669"/>
    <property type="project" value="TreeGrafter"/>
</dbReference>
<dbReference type="GO" id="GO:0045296">
    <property type="term" value="F:cadherin binding"/>
    <property type="evidence" value="ECO:0007669"/>
    <property type="project" value="TreeGrafter"/>
</dbReference>
<dbReference type="PRINTS" id="PR00205">
    <property type="entry name" value="CADHERIN"/>
</dbReference>
<keyword evidence="2" id="KW-1003">Cell membrane</keyword>
<feature type="compositionally biased region" description="Polar residues" evidence="13">
    <location>
        <begin position="497"/>
        <end position="509"/>
    </location>
</feature>
<evidence type="ECO:0000313" key="16">
    <source>
        <dbReference type="EMBL" id="KAG9474501.1"/>
    </source>
</evidence>
<dbReference type="EMBL" id="WNTK01000013">
    <property type="protein sequence ID" value="KAG9474501.1"/>
    <property type="molecule type" value="Genomic_DNA"/>
</dbReference>
<dbReference type="Pfam" id="PF00028">
    <property type="entry name" value="Cadherin"/>
    <property type="match status" value="2"/>
</dbReference>
<dbReference type="InterPro" id="IPR015919">
    <property type="entry name" value="Cadherin-like_sf"/>
</dbReference>